<accession>A0A2P4P8M4</accession>
<gene>
    <name evidence="1" type="ORF">GLOIN_2v1485990</name>
</gene>
<reference evidence="1 2" key="2">
    <citation type="journal article" date="2018" name="New Phytol.">
        <title>High intraspecific genome diversity in the model arbuscular mycorrhizal symbiont Rhizophagus irregularis.</title>
        <authorList>
            <person name="Chen E.C.H."/>
            <person name="Morin E."/>
            <person name="Beaudet D."/>
            <person name="Noel J."/>
            <person name="Yildirir G."/>
            <person name="Ndikumana S."/>
            <person name="Charron P."/>
            <person name="St-Onge C."/>
            <person name="Giorgi J."/>
            <person name="Kruger M."/>
            <person name="Marton T."/>
            <person name="Ropars J."/>
            <person name="Grigoriev I.V."/>
            <person name="Hainaut M."/>
            <person name="Henrissat B."/>
            <person name="Roux C."/>
            <person name="Martin F."/>
            <person name="Corradi N."/>
        </authorList>
    </citation>
    <scope>NUCLEOTIDE SEQUENCE [LARGE SCALE GENOMIC DNA]</scope>
    <source>
        <strain evidence="1 2">DAOM 197198</strain>
    </source>
</reference>
<sequence length="106" mass="12096">MFEMDSNITLIKELQAWHSSVSLDAHSGQKLLIESERFNNTPPCVPFTIEEEIFGPQYEGVLDRSIPYRNIQLTEGQFFGFRRKGISIFFKETSFSNPLGCGFLLG</sequence>
<protein>
    <submittedName>
        <fullName evidence="1">Uncharacterized protein</fullName>
    </submittedName>
</protein>
<proteinExistence type="predicted"/>
<reference evidence="1 2" key="1">
    <citation type="journal article" date="2013" name="Proc. Natl. Acad. Sci. U.S.A.">
        <title>Genome of an arbuscular mycorrhizal fungus provides insight into the oldest plant symbiosis.</title>
        <authorList>
            <person name="Tisserant E."/>
            <person name="Malbreil M."/>
            <person name="Kuo A."/>
            <person name="Kohler A."/>
            <person name="Symeonidi A."/>
            <person name="Balestrini R."/>
            <person name="Charron P."/>
            <person name="Duensing N."/>
            <person name="Frei Dit Frey N."/>
            <person name="Gianinazzi-Pearson V."/>
            <person name="Gilbert L.B."/>
            <person name="Handa Y."/>
            <person name="Herr J.R."/>
            <person name="Hijri M."/>
            <person name="Koul R."/>
            <person name="Kawaguchi M."/>
            <person name="Krajinski F."/>
            <person name="Lammers P.J."/>
            <person name="Masclaux F.G."/>
            <person name="Murat C."/>
            <person name="Morin E."/>
            <person name="Ndikumana S."/>
            <person name="Pagni M."/>
            <person name="Petitpierre D."/>
            <person name="Requena N."/>
            <person name="Rosikiewicz P."/>
            <person name="Riley R."/>
            <person name="Saito K."/>
            <person name="San Clemente H."/>
            <person name="Shapiro H."/>
            <person name="van Tuinen D."/>
            <person name="Becard G."/>
            <person name="Bonfante P."/>
            <person name="Paszkowski U."/>
            <person name="Shachar-Hill Y.Y."/>
            <person name="Tuskan G.A."/>
            <person name="Young P.W."/>
            <person name="Sanders I.R."/>
            <person name="Henrissat B."/>
            <person name="Rensing S.A."/>
            <person name="Grigoriev I.V."/>
            <person name="Corradi N."/>
            <person name="Roux C."/>
            <person name="Martin F."/>
        </authorList>
    </citation>
    <scope>NUCLEOTIDE SEQUENCE [LARGE SCALE GENOMIC DNA]</scope>
    <source>
        <strain evidence="1 2">DAOM 197198</strain>
    </source>
</reference>
<name>A0A2P4P8M4_RHIID</name>
<evidence type="ECO:0000313" key="2">
    <source>
        <dbReference type="Proteomes" id="UP000018888"/>
    </source>
</evidence>
<evidence type="ECO:0000313" key="1">
    <source>
        <dbReference type="EMBL" id="POG61736.1"/>
    </source>
</evidence>
<dbReference type="Proteomes" id="UP000018888">
    <property type="component" value="Unassembled WGS sequence"/>
</dbReference>
<comment type="caution">
    <text evidence="1">The sequence shown here is derived from an EMBL/GenBank/DDBJ whole genome shotgun (WGS) entry which is preliminary data.</text>
</comment>
<organism evidence="1 2">
    <name type="scientific">Rhizophagus irregularis (strain DAOM 181602 / DAOM 197198 / MUCL 43194)</name>
    <name type="common">Arbuscular mycorrhizal fungus</name>
    <name type="synonym">Glomus intraradices</name>
    <dbReference type="NCBI Taxonomy" id="747089"/>
    <lineage>
        <taxon>Eukaryota</taxon>
        <taxon>Fungi</taxon>
        <taxon>Fungi incertae sedis</taxon>
        <taxon>Mucoromycota</taxon>
        <taxon>Glomeromycotina</taxon>
        <taxon>Glomeromycetes</taxon>
        <taxon>Glomerales</taxon>
        <taxon>Glomeraceae</taxon>
        <taxon>Rhizophagus</taxon>
    </lineage>
</organism>
<dbReference type="EMBL" id="AUPC02000327">
    <property type="protein sequence ID" value="POG61736.1"/>
    <property type="molecule type" value="Genomic_DNA"/>
</dbReference>
<keyword evidence="2" id="KW-1185">Reference proteome</keyword>
<dbReference type="AlphaFoldDB" id="A0A2P4P8M4"/>